<accession>Q0W7H9</accession>
<dbReference type="InterPro" id="IPR050312">
    <property type="entry name" value="IolE/XylAMocC-like"/>
</dbReference>
<dbReference type="KEGG" id="rci:RCIX176"/>
<dbReference type="Proteomes" id="UP000000663">
    <property type="component" value="Chromosome"/>
</dbReference>
<dbReference type="AlphaFoldDB" id="Q0W7H9"/>
<dbReference type="PATRIC" id="fig|351160.9.peg.2570"/>
<dbReference type="eggNOG" id="arCOG01895">
    <property type="taxonomic scope" value="Archaea"/>
</dbReference>
<feature type="domain" description="Xylose isomerase-like TIM barrel" evidence="1">
    <location>
        <begin position="23"/>
        <end position="221"/>
    </location>
</feature>
<dbReference type="PANTHER" id="PTHR12110">
    <property type="entry name" value="HYDROXYPYRUVATE ISOMERASE"/>
    <property type="match status" value="1"/>
</dbReference>
<dbReference type="PANTHER" id="PTHR12110:SF21">
    <property type="entry name" value="XYLOSE ISOMERASE-LIKE TIM BARREL DOMAIN-CONTAINING PROTEIN"/>
    <property type="match status" value="1"/>
</dbReference>
<dbReference type="Pfam" id="PF01261">
    <property type="entry name" value="AP_endonuc_2"/>
    <property type="match status" value="1"/>
</dbReference>
<dbReference type="InterPro" id="IPR013022">
    <property type="entry name" value="Xyl_isomerase-like_TIM-brl"/>
</dbReference>
<dbReference type="GeneID" id="5143879"/>
<dbReference type="Gene3D" id="3.20.20.150">
    <property type="entry name" value="Divalent-metal-dependent TIM barrel enzymes"/>
    <property type="match status" value="1"/>
</dbReference>
<protein>
    <recommendedName>
        <fullName evidence="1">Xylose isomerase-like TIM barrel domain-containing protein</fullName>
    </recommendedName>
</protein>
<dbReference type="EMBL" id="AM114193">
    <property type="protein sequence ID" value="CAJ35664.1"/>
    <property type="molecule type" value="Genomic_DNA"/>
</dbReference>
<evidence type="ECO:0000313" key="2">
    <source>
        <dbReference type="EMBL" id="CAJ35664.1"/>
    </source>
</evidence>
<dbReference type="STRING" id="351160.RCIX176"/>
<dbReference type="SUPFAM" id="SSF51658">
    <property type="entry name" value="Xylose isomerase-like"/>
    <property type="match status" value="1"/>
</dbReference>
<reference evidence="2 3" key="1">
    <citation type="journal article" date="2006" name="Science">
        <title>Genome of rice cluster I archaea -- the key methane producers in the rice rhizosphere.</title>
        <authorList>
            <person name="Erkel C."/>
            <person name="Kube M."/>
            <person name="Reinhardt R."/>
            <person name="Liesack W."/>
        </authorList>
    </citation>
    <scope>NUCLEOTIDE SEQUENCE [LARGE SCALE GENOMIC DNA]</scope>
    <source>
        <strain evidence="3">DSM 22066 / NBRC 105507 / MRE50</strain>
    </source>
</reference>
<proteinExistence type="predicted"/>
<name>Q0W7H9_METAR</name>
<keyword evidence="3" id="KW-1185">Reference proteome</keyword>
<dbReference type="OrthoDB" id="59344at2157"/>
<gene>
    <name evidence="2" type="ORF">RCIX176</name>
</gene>
<evidence type="ECO:0000259" key="1">
    <source>
        <dbReference type="Pfam" id="PF01261"/>
    </source>
</evidence>
<dbReference type="RefSeq" id="WP_012036834.1">
    <property type="nucleotide sequence ID" value="NC_009464.1"/>
</dbReference>
<organism evidence="2 3">
    <name type="scientific">Methanocella arvoryzae (strain DSM 22066 / NBRC 105507 / MRE50)</name>
    <dbReference type="NCBI Taxonomy" id="351160"/>
    <lineage>
        <taxon>Archaea</taxon>
        <taxon>Methanobacteriati</taxon>
        <taxon>Methanobacteriota</taxon>
        <taxon>Stenosarchaea group</taxon>
        <taxon>Methanomicrobia</taxon>
        <taxon>Methanocellales</taxon>
        <taxon>Methanocellaceae</taxon>
        <taxon>Methanocella</taxon>
    </lineage>
</organism>
<dbReference type="InterPro" id="IPR036237">
    <property type="entry name" value="Xyl_isomerase-like_sf"/>
</dbReference>
<evidence type="ECO:0000313" key="3">
    <source>
        <dbReference type="Proteomes" id="UP000000663"/>
    </source>
</evidence>
<sequence>MRTVRIGFSTLSLFWKTPPEWAEAARTDGFGSIEILCEGPQWPRQADKDTIRESIAGSGIDLYLHSPTIDLNPASMNPGIREETLRQLRETADLAAAIGASCLTTHPGIVHKDKVRNVGVEFAKQVLGEAADYARSAGVTLSIENMPASKQYLCNTPEELSDFRAHCGCGVTIDVGHAILCAEPQEFLRMPEISYLHVNDNMGERDQHLCPGEGILDLKMLRGQDRMIIEIDDYGKVLKGREAILRSIMPA</sequence>